<dbReference type="InterPro" id="IPR036291">
    <property type="entry name" value="NAD(P)-bd_dom_sf"/>
</dbReference>
<dbReference type="InterPro" id="IPR016040">
    <property type="entry name" value="NAD(P)-bd_dom"/>
</dbReference>
<dbReference type="SUPFAM" id="SSF51735">
    <property type="entry name" value="NAD(P)-binding Rossmann-fold domains"/>
    <property type="match status" value="1"/>
</dbReference>
<feature type="domain" description="NAD(P)-binding" evidence="1">
    <location>
        <begin position="10"/>
        <end position="196"/>
    </location>
</feature>
<dbReference type="Gene3D" id="3.90.25.10">
    <property type="entry name" value="UDP-galactose 4-epimerase, domain 1"/>
    <property type="match status" value="1"/>
</dbReference>
<dbReference type="PANTHER" id="PTHR43162:SF1">
    <property type="entry name" value="PRESTALK A DIFFERENTIATION PROTEIN A"/>
    <property type="match status" value="1"/>
</dbReference>
<evidence type="ECO:0000313" key="3">
    <source>
        <dbReference type="Proteomes" id="UP001302812"/>
    </source>
</evidence>
<feature type="non-terminal residue" evidence="2">
    <location>
        <position position="299"/>
    </location>
</feature>
<dbReference type="Gene3D" id="3.40.50.720">
    <property type="entry name" value="NAD(P)-binding Rossmann-like Domain"/>
    <property type="match status" value="1"/>
</dbReference>
<gene>
    <name evidence="2" type="ORF">N656DRAFT_740088</name>
</gene>
<evidence type="ECO:0000259" key="1">
    <source>
        <dbReference type="Pfam" id="PF13460"/>
    </source>
</evidence>
<reference evidence="2" key="2">
    <citation type="submission" date="2023-05" db="EMBL/GenBank/DDBJ databases">
        <authorList>
            <consortium name="Lawrence Berkeley National Laboratory"/>
            <person name="Steindorff A."/>
            <person name="Hensen N."/>
            <person name="Bonometti L."/>
            <person name="Westerberg I."/>
            <person name="Brannstrom I.O."/>
            <person name="Guillou S."/>
            <person name="Cros-Aarteil S."/>
            <person name="Calhoun S."/>
            <person name="Haridas S."/>
            <person name="Kuo A."/>
            <person name="Mondo S."/>
            <person name="Pangilinan J."/>
            <person name="Riley R."/>
            <person name="Labutti K."/>
            <person name="Andreopoulos B."/>
            <person name="Lipzen A."/>
            <person name="Chen C."/>
            <person name="Yanf M."/>
            <person name="Daum C."/>
            <person name="Ng V."/>
            <person name="Clum A."/>
            <person name="Ohm R."/>
            <person name="Martin F."/>
            <person name="Silar P."/>
            <person name="Natvig D."/>
            <person name="Lalanne C."/>
            <person name="Gautier V."/>
            <person name="Ament-Velasquez S.L."/>
            <person name="Kruys A."/>
            <person name="Hutchinson M.I."/>
            <person name="Powell A.J."/>
            <person name="Barry K."/>
            <person name="Miller A.N."/>
            <person name="Grigoriev I.V."/>
            <person name="Debuchy R."/>
            <person name="Gladieux P."/>
            <person name="Thoren M.H."/>
            <person name="Johannesson H."/>
        </authorList>
    </citation>
    <scope>NUCLEOTIDE SEQUENCE</scope>
    <source>
        <strain evidence="2">CBS 508.74</strain>
    </source>
</reference>
<dbReference type="AlphaFoldDB" id="A0AAN6T7R1"/>
<dbReference type="Pfam" id="PF13460">
    <property type="entry name" value="NAD_binding_10"/>
    <property type="match status" value="1"/>
</dbReference>
<keyword evidence="3" id="KW-1185">Reference proteome</keyword>
<dbReference type="PANTHER" id="PTHR43162">
    <property type="match status" value="1"/>
</dbReference>
<accession>A0AAN6T7R1</accession>
<dbReference type="RefSeq" id="XP_064665865.1">
    <property type="nucleotide sequence ID" value="XM_064812793.1"/>
</dbReference>
<comment type="caution">
    <text evidence="2">The sequence shown here is derived from an EMBL/GenBank/DDBJ whole genome shotgun (WGS) entry which is preliminary data.</text>
</comment>
<evidence type="ECO:0000313" key="2">
    <source>
        <dbReference type="EMBL" id="KAK4108295.1"/>
    </source>
</evidence>
<dbReference type="EMBL" id="MU853364">
    <property type="protein sequence ID" value="KAK4108295.1"/>
    <property type="molecule type" value="Genomic_DNA"/>
</dbReference>
<protein>
    <submittedName>
        <fullName evidence="2">NAD(P)-binding protein</fullName>
    </submittedName>
</protein>
<dbReference type="Proteomes" id="UP001302812">
    <property type="component" value="Unassembled WGS sequence"/>
</dbReference>
<dbReference type="GeneID" id="89936918"/>
<organism evidence="2 3">
    <name type="scientific">Canariomyces notabilis</name>
    <dbReference type="NCBI Taxonomy" id="2074819"/>
    <lineage>
        <taxon>Eukaryota</taxon>
        <taxon>Fungi</taxon>
        <taxon>Dikarya</taxon>
        <taxon>Ascomycota</taxon>
        <taxon>Pezizomycotina</taxon>
        <taxon>Sordariomycetes</taxon>
        <taxon>Sordariomycetidae</taxon>
        <taxon>Sordariales</taxon>
        <taxon>Chaetomiaceae</taxon>
        <taxon>Canariomyces</taxon>
    </lineage>
</organism>
<name>A0AAN6T7R1_9PEZI</name>
<sequence length="299" mass="33081">MTVRITVVPASTKAGKETIRVLLQSESKPFVRAVYRDTSKAPESFLENPNFEAVQGDVGKGTGLDFRNSDAVFYIPPPTYDGTDQGEWASCTATNIRDALKDAPNVRRLLILSALGSQNDHSIGVLRLNHISDTILKDAVPEVTIVRPGYFQEDWAHLVKGTQAEERVIQSWIVPADYQIPMVSLKDVAEFCAGSLLGEFDTTKPSPHYFKLFGPRHYSSLDLKSAVEKVTGNEGRLELVQRDQLASFFAQQIPDAYVQEFVDMVTASLPGGIISDDYDYDESTIRGRVELVDALGDLH</sequence>
<dbReference type="InterPro" id="IPR051604">
    <property type="entry name" value="Ergot_Alk_Oxidoreductase"/>
</dbReference>
<proteinExistence type="predicted"/>
<reference evidence="2" key="1">
    <citation type="journal article" date="2023" name="Mol. Phylogenet. Evol.">
        <title>Genome-scale phylogeny and comparative genomics of the fungal order Sordariales.</title>
        <authorList>
            <person name="Hensen N."/>
            <person name="Bonometti L."/>
            <person name="Westerberg I."/>
            <person name="Brannstrom I.O."/>
            <person name="Guillou S."/>
            <person name="Cros-Aarteil S."/>
            <person name="Calhoun S."/>
            <person name="Haridas S."/>
            <person name="Kuo A."/>
            <person name="Mondo S."/>
            <person name="Pangilinan J."/>
            <person name="Riley R."/>
            <person name="LaButti K."/>
            <person name="Andreopoulos B."/>
            <person name="Lipzen A."/>
            <person name="Chen C."/>
            <person name="Yan M."/>
            <person name="Daum C."/>
            <person name="Ng V."/>
            <person name="Clum A."/>
            <person name="Steindorff A."/>
            <person name="Ohm R.A."/>
            <person name="Martin F."/>
            <person name="Silar P."/>
            <person name="Natvig D.O."/>
            <person name="Lalanne C."/>
            <person name="Gautier V."/>
            <person name="Ament-Velasquez S.L."/>
            <person name="Kruys A."/>
            <person name="Hutchinson M.I."/>
            <person name="Powell A.J."/>
            <person name="Barry K."/>
            <person name="Miller A.N."/>
            <person name="Grigoriev I.V."/>
            <person name="Debuchy R."/>
            <person name="Gladieux P."/>
            <person name="Hiltunen Thoren M."/>
            <person name="Johannesson H."/>
        </authorList>
    </citation>
    <scope>NUCLEOTIDE SEQUENCE</scope>
    <source>
        <strain evidence="2">CBS 508.74</strain>
    </source>
</reference>